<organism evidence="2 3">
    <name type="scientific">Thalassolituus hydrocarboniclasticus</name>
    <dbReference type="NCBI Taxonomy" id="2742796"/>
    <lineage>
        <taxon>Bacteria</taxon>
        <taxon>Pseudomonadati</taxon>
        <taxon>Pseudomonadota</taxon>
        <taxon>Gammaproteobacteria</taxon>
        <taxon>Oceanospirillales</taxon>
        <taxon>Oceanospirillaceae</taxon>
        <taxon>Thalassolituus</taxon>
    </lineage>
</organism>
<dbReference type="InterPro" id="IPR029058">
    <property type="entry name" value="AB_hydrolase_fold"/>
</dbReference>
<dbReference type="Gene3D" id="3.40.50.1820">
    <property type="entry name" value="alpha/beta hydrolase"/>
    <property type="match status" value="1"/>
</dbReference>
<name>A0ABY6AH21_9GAMM</name>
<reference evidence="3" key="1">
    <citation type="submission" date="2020-06" db="EMBL/GenBank/DDBJ databases">
        <title>Thalassolituus marinus alknpb1M-1, a hydrocarbon-degrading bacterium isolated from the deep-sea overlying water using an in-situ strategy from the South China Sea basin.</title>
        <authorList>
            <person name="Dong C."/>
            <person name="Chen Y."/>
            <person name="Shao Z."/>
        </authorList>
    </citation>
    <scope>NUCLEOTIDE SEQUENCE [LARGE SCALE GENOMIC DNA]</scope>
    <source>
        <strain evidence="3">alknpb1M-1</strain>
    </source>
</reference>
<keyword evidence="3" id="KW-1185">Reference proteome</keyword>
<evidence type="ECO:0000313" key="3">
    <source>
        <dbReference type="Proteomes" id="UP001065322"/>
    </source>
</evidence>
<gene>
    <name evidence="2" type="ORF">HUF19_16675</name>
</gene>
<sequence length="695" mass="72279">MFARYPIHLLTLTGAVLLASCGGDDNNTPFNIRPDFIQGTLTAVEYDGVSDDLLTAGLGVSGLQGAAPAYADAQHPTAAELRRKAIYSNYRALLDTTTEGGFGRLYGPNIYRGEVQAHGGKIAGKEYVFLTDSGDGVQRNVTVAVQIPASFDPHNACLVVGASSGSRGVYGAIGTSAEWGLNNGCAVALTDKGTGNGAHDLDSDTVILADGTLASATAAGTASHFTASDAGLDDFSATYPARVAYKHAHSGANPEKDWGLFVLQAAQAAMYVLNLPENFGRENDAGKNLQVLRRNNTLVIAASVSNGGGASLRAAELDSSGLIDAVVVSEPNVQPAQALAAGYSVQQGSYQWNQLGRSLYDYTSLLSVLQPCASVGADAAAVGSGSVARCHALQSAGLISGANDAELAAAAQQQLRDYGLVPEQDFTQHANNTIKVPQSIAVTYANAYGRFGVSDNLCDFSMAFGPLAPTSATTTQLADLFASGNGIPPTGGIVLIDNKTGSEDRAASADQNLAGHLCLRDLASGANAADQTKAQRVAAGIAEVSADPRKLNVPTVIVHGRADAIIPLNHSSRPYFAINQSQGSKANADLRYVEVLNAHHLDLLNGLFPGYKTRYVGLHYYFGQALDQMYAHLRNGSPLPGNQVVATTPRADAADLLTTENLPAMQTADNVSSDCRIQLTGKTLTIPAGCGNPVL</sequence>
<protein>
    <submittedName>
        <fullName evidence="2">D-(-)-3-hydroxybutyrate oligomer hydrolase</fullName>
    </submittedName>
</protein>
<dbReference type="PROSITE" id="PS51257">
    <property type="entry name" value="PROKAR_LIPOPROTEIN"/>
    <property type="match status" value="1"/>
</dbReference>
<dbReference type="GO" id="GO:0016787">
    <property type="term" value="F:hydrolase activity"/>
    <property type="evidence" value="ECO:0007669"/>
    <property type="project" value="UniProtKB-KW"/>
</dbReference>
<keyword evidence="1 2" id="KW-0378">Hydrolase</keyword>
<proteinExistence type="predicted"/>
<dbReference type="RefSeq" id="WP_260997656.1">
    <property type="nucleotide sequence ID" value="NZ_CP054475.1"/>
</dbReference>
<evidence type="ECO:0000256" key="1">
    <source>
        <dbReference type="ARBA" id="ARBA00022801"/>
    </source>
</evidence>
<evidence type="ECO:0000313" key="2">
    <source>
        <dbReference type="EMBL" id="UXD88973.1"/>
    </source>
</evidence>
<dbReference type="InterPro" id="IPR016582">
    <property type="entry name" value="OHBut_olig_hydro_put"/>
</dbReference>
<accession>A0ABY6AH21</accession>
<dbReference type="SUPFAM" id="SSF53474">
    <property type="entry name" value="alpha/beta-Hydrolases"/>
    <property type="match status" value="1"/>
</dbReference>
<dbReference type="Pfam" id="PF10605">
    <property type="entry name" value="3HBOH"/>
    <property type="match status" value="1"/>
</dbReference>
<dbReference type="Proteomes" id="UP001065322">
    <property type="component" value="Chromosome"/>
</dbReference>
<dbReference type="EMBL" id="CP054475">
    <property type="protein sequence ID" value="UXD88973.1"/>
    <property type="molecule type" value="Genomic_DNA"/>
</dbReference>